<dbReference type="AlphaFoldDB" id="A0A367LVZ8"/>
<evidence type="ECO:0000256" key="1">
    <source>
        <dbReference type="ARBA" id="ARBA00023002"/>
    </source>
</evidence>
<accession>A0A367LVZ8</accession>
<dbReference type="EMBL" id="QORE01003171">
    <property type="protein sequence ID" value="RCI69344.1"/>
    <property type="molecule type" value="Genomic_DNA"/>
</dbReference>
<keyword evidence="1" id="KW-0560">Oxidoreductase</keyword>
<evidence type="ECO:0000259" key="2">
    <source>
        <dbReference type="Pfam" id="PF01266"/>
    </source>
</evidence>
<protein>
    <submittedName>
        <fullName evidence="3">FAD-dependent oxidoreductase</fullName>
    </submittedName>
</protein>
<dbReference type="Proteomes" id="UP000253594">
    <property type="component" value="Unassembled WGS sequence"/>
</dbReference>
<comment type="caution">
    <text evidence="3">The sequence shown here is derived from an EMBL/GenBank/DDBJ whole genome shotgun (WGS) entry which is preliminary data.</text>
</comment>
<dbReference type="Pfam" id="PF01266">
    <property type="entry name" value="DAO"/>
    <property type="match status" value="1"/>
</dbReference>
<dbReference type="PROSITE" id="PS51257">
    <property type="entry name" value="PROKAR_LIPOPROTEIN"/>
    <property type="match status" value="1"/>
</dbReference>
<sequence length="44" mass="4706">MNRTYDIVIAGGGVIGASCAYQLSRRGNLRIAVVDDKRPGNATR</sequence>
<dbReference type="InterPro" id="IPR036188">
    <property type="entry name" value="FAD/NAD-bd_sf"/>
</dbReference>
<proteinExistence type="predicted"/>
<evidence type="ECO:0000313" key="4">
    <source>
        <dbReference type="Proteomes" id="UP000253594"/>
    </source>
</evidence>
<name>A0A367LVZ8_PSEAI</name>
<dbReference type="Gene3D" id="3.50.50.60">
    <property type="entry name" value="FAD/NAD(P)-binding domain"/>
    <property type="match status" value="1"/>
</dbReference>
<organism evidence="3 4">
    <name type="scientific">Pseudomonas aeruginosa</name>
    <dbReference type="NCBI Taxonomy" id="287"/>
    <lineage>
        <taxon>Bacteria</taxon>
        <taxon>Pseudomonadati</taxon>
        <taxon>Pseudomonadota</taxon>
        <taxon>Gammaproteobacteria</taxon>
        <taxon>Pseudomonadales</taxon>
        <taxon>Pseudomonadaceae</taxon>
        <taxon>Pseudomonas</taxon>
    </lineage>
</organism>
<gene>
    <name evidence="3" type="ORF">DT376_40450</name>
</gene>
<feature type="domain" description="FAD dependent oxidoreductase" evidence="2">
    <location>
        <begin position="6"/>
        <end position="43"/>
    </location>
</feature>
<dbReference type="GO" id="GO:0016491">
    <property type="term" value="F:oxidoreductase activity"/>
    <property type="evidence" value="ECO:0007669"/>
    <property type="project" value="UniProtKB-KW"/>
</dbReference>
<dbReference type="InterPro" id="IPR006076">
    <property type="entry name" value="FAD-dep_OxRdtase"/>
</dbReference>
<dbReference type="SUPFAM" id="SSF51905">
    <property type="entry name" value="FAD/NAD(P)-binding domain"/>
    <property type="match status" value="1"/>
</dbReference>
<feature type="non-terminal residue" evidence="3">
    <location>
        <position position="44"/>
    </location>
</feature>
<reference evidence="3 4" key="1">
    <citation type="submission" date="2018-07" db="EMBL/GenBank/DDBJ databases">
        <title>Mechanisms of high-level aminoglycoside resistance among Gram-negative pathogens in Brazil.</title>
        <authorList>
            <person name="Ballaben A.S."/>
            <person name="Darini A.L.C."/>
            <person name="Doi Y."/>
        </authorList>
    </citation>
    <scope>NUCLEOTIDE SEQUENCE [LARGE SCALE GENOMIC DNA]</scope>
    <source>
        <strain evidence="3 4">B2-305</strain>
    </source>
</reference>
<evidence type="ECO:0000313" key="3">
    <source>
        <dbReference type="EMBL" id="RCI69344.1"/>
    </source>
</evidence>